<dbReference type="HOGENOM" id="CLU_2002657_0_0_11"/>
<dbReference type="Gene3D" id="3.40.190.10">
    <property type="entry name" value="Periplasmic binding protein-like II"/>
    <property type="match status" value="1"/>
</dbReference>
<evidence type="ECO:0000313" key="1">
    <source>
        <dbReference type="EMBL" id="KFG76680.1"/>
    </source>
</evidence>
<dbReference type="AlphaFoldDB" id="A0A086N6B2"/>
<dbReference type="STRING" id="1915400.FM21_11500"/>
<organism evidence="1 2">
    <name type="scientific">Streptomyces mutabilis</name>
    <dbReference type="NCBI Taxonomy" id="67332"/>
    <lineage>
        <taxon>Bacteria</taxon>
        <taxon>Bacillati</taxon>
        <taxon>Actinomycetota</taxon>
        <taxon>Actinomycetes</taxon>
        <taxon>Kitasatosporales</taxon>
        <taxon>Streptomycetaceae</taxon>
        <taxon>Streptomyces</taxon>
    </lineage>
</organism>
<dbReference type="Proteomes" id="UP000029095">
    <property type="component" value="Unassembled WGS sequence"/>
</dbReference>
<keyword evidence="2" id="KW-1185">Reference proteome</keyword>
<dbReference type="EMBL" id="JNFQ01000001">
    <property type="protein sequence ID" value="KFG76680.1"/>
    <property type="molecule type" value="Genomic_DNA"/>
</dbReference>
<evidence type="ECO:0008006" key="3">
    <source>
        <dbReference type="Google" id="ProtNLM"/>
    </source>
</evidence>
<reference evidence="1 2" key="1">
    <citation type="submission" date="2014-05" db="EMBL/GenBank/DDBJ databases">
        <title>Complete genome sequence of the Streptomyces mutabilis TRM45540.</title>
        <authorList>
            <person name="Luo X."/>
            <person name="Zhang L."/>
        </authorList>
    </citation>
    <scope>NUCLEOTIDE SEQUENCE [LARGE SCALE GENOMIC DNA]</scope>
    <source>
        <strain evidence="1 2">TRM45540</strain>
    </source>
</reference>
<sequence>MGPGLLAACSTATSRLRQENGIRVSPRSGGTPRAAFVGGGACETLDFFNGPSALDLVRARAWHGTRGRPRPQRSRRGALRLLKGIDISDDLSAYTLHVRPGVRFTDGSELTSADILHSLSALGT</sequence>
<protein>
    <recommendedName>
        <fullName evidence="3">Solute-binding protein family 5 domain-containing protein</fullName>
    </recommendedName>
</protein>
<evidence type="ECO:0000313" key="2">
    <source>
        <dbReference type="Proteomes" id="UP000029095"/>
    </source>
</evidence>
<name>A0A086N6B2_9ACTN</name>
<gene>
    <name evidence="1" type="ORF">FM21_11500</name>
</gene>
<dbReference type="SUPFAM" id="SSF53850">
    <property type="entry name" value="Periplasmic binding protein-like II"/>
    <property type="match status" value="1"/>
</dbReference>
<comment type="caution">
    <text evidence="1">The sequence shown here is derived from an EMBL/GenBank/DDBJ whole genome shotgun (WGS) entry which is preliminary data.</text>
</comment>
<accession>A0A086N6B2</accession>
<proteinExistence type="predicted"/>